<name>A0A804MK85_MAIZE</name>
<reference evidence="1" key="2">
    <citation type="submission" date="2019-07" db="EMBL/GenBank/DDBJ databases">
        <authorList>
            <person name="Seetharam A."/>
            <person name="Woodhouse M."/>
            <person name="Cannon E."/>
        </authorList>
    </citation>
    <scope>NUCLEOTIDE SEQUENCE [LARGE SCALE GENOMIC DNA]</scope>
    <source>
        <strain evidence="1">cv. B73</strain>
    </source>
</reference>
<dbReference type="Gramene" id="Zm00001eb092660_T001">
    <property type="protein sequence ID" value="Zm00001eb092660_P001"/>
    <property type="gene ID" value="Zm00001eb092660"/>
</dbReference>
<proteinExistence type="predicted"/>
<accession>A0A804MK85</accession>
<evidence type="ECO:0000313" key="2">
    <source>
        <dbReference type="Proteomes" id="UP000007305"/>
    </source>
</evidence>
<reference evidence="1" key="3">
    <citation type="submission" date="2021-05" db="UniProtKB">
        <authorList>
            <consortium name="EnsemblPlants"/>
        </authorList>
    </citation>
    <scope>IDENTIFICATION</scope>
    <source>
        <strain evidence="1">cv. B73</strain>
    </source>
</reference>
<dbReference type="AlphaFoldDB" id="A0A804MK85"/>
<reference evidence="2" key="1">
    <citation type="submission" date="2015-12" db="EMBL/GenBank/DDBJ databases">
        <title>Update maize B73 reference genome by single molecule sequencing technologies.</title>
        <authorList>
            <consortium name="Maize Genome Sequencing Project"/>
            <person name="Ware D."/>
        </authorList>
    </citation>
    <scope>NUCLEOTIDE SEQUENCE [LARGE SCALE GENOMIC DNA]</scope>
    <source>
        <strain evidence="2">cv. B73</strain>
    </source>
</reference>
<evidence type="ECO:0000313" key="1">
    <source>
        <dbReference type="EnsemblPlants" id="Zm00001eb092660_P001"/>
    </source>
</evidence>
<dbReference type="Proteomes" id="UP000007305">
    <property type="component" value="Chromosome 2"/>
</dbReference>
<dbReference type="EnsemblPlants" id="Zm00001eb092660_T001">
    <property type="protein sequence ID" value="Zm00001eb092660_P001"/>
    <property type="gene ID" value="Zm00001eb092660"/>
</dbReference>
<organism evidence="1 2">
    <name type="scientific">Zea mays</name>
    <name type="common">Maize</name>
    <dbReference type="NCBI Taxonomy" id="4577"/>
    <lineage>
        <taxon>Eukaryota</taxon>
        <taxon>Viridiplantae</taxon>
        <taxon>Streptophyta</taxon>
        <taxon>Embryophyta</taxon>
        <taxon>Tracheophyta</taxon>
        <taxon>Spermatophyta</taxon>
        <taxon>Magnoliopsida</taxon>
        <taxon>Liliopsida</taxon>
        <taxon>Poales</taxon>
        <taxon>Poaceae</taxon>
        <taxon>PACMAD clade</taxon>
        <taxon>Panicoideae</taxon>
        <taxon>Andropogonodae</taxon>
        <taxon>Andropogoneae</taxon>
        <taxon>Tripsacinae</taxon>
        <taxon>Zea</taxon>
    </lineage>
</organism>
<dbReference type="InParanoid" id="A0A804MK85"/>
<protein>
    <submittedName>
        <fullName evidence="1">Uncharacterized protein</fullName>
    </submittedName>
</protein>
<sequence>MLEIAAFRYALERRPPPSAADLLQFSIAQHERRHHVVQRHALPVEHLLQLLLADHQLHPDDGSGASCSSVGVDDDIVGRLTQAARRGWHLEDLAAAAAHAHDLDLLPVLNHQAVSHDDGRQASWSKR</sequence>
<keyword evidence="2" id="KW-1185">Reference proteome</keyword>